<reference evidence="3 4" key="1">
    <citation type="journal article" date="2016" name="Nat. Commun.">
        <title>Thousands of microbial genomes shed light on interconnected biogeochemical processes in an aquifer system.</title>
        <authorList>
            <person name="Anantharaman K."/>
            <person name="Brown C.T."/>
            <person name="Hug L.A."/>
            <person name="Sharon I."/>
            <person name="Castelle C.J."/>
            <person name="Probst A.J."/>
            <person name="Thomas B.C."/>
            <person name="Singh A."/>
            <person name="Wilkins M.J."/>
            <person name="Karaoz U."/>
            <person name="Brodie E.L."/>
            <person name="Williams K.H."/>
            <person name="Hubbard S.S."/>
            <person name="Banfield J.F."/>
        </authorList>
    </citation>
    <scope>NUCLEOTIDE SEQUENCE [LARGE SCALE GENOMIC DNA]</scope>
</reference>
<comment type="similarity">
    <text evidence="1 2">Belongs to the phD/YefM antitoxin family.</text>
</comment>
<proteinExistence type="inferred from homology"/>
<dbReference type="SUPFAM" id="SSF143120">
    <property type="entry name" value="YefM-like"/>
    <property type="match status" value="1"/>
</dbReference>
<dbReference type="PANTHER" id="PTHR33713:SF6">
    <property type="entry name" value="ANTITOXIN YEFM"/>
    <property type="match status" value="1"/>
</dbReference>
<dbReference type="InterPro" id="IPR051405">
    <property type="entry name" value="phD/YefM_antitoxin"/>
</dbReference>
<dbReference type="InterPro" id="IPR036165">
    <property type="entry name" value="YefM-like_sf"/>
</dbReference>
<comment type="function">
    <text evidence="2">Antitoxin component of a type II toxin-antitoxin (TA) system.</text>
</comment>
<dbReference type="Proteomes" id="UP000176834">
    <property type="component" value="Unassembled WGS sequence"/>
</dbReference>
<evidence type="ECO:0000256" key="1">
    <source>
        <dbReference type="ARBA" id="ARBA00009981"/>
    </source>
</evidence>
<evidence type="ECO:0000256" key="2">
    <source>
        <dbReference type="RuleBase" id="RU362080"/>
    </source>
</evidence>
<dbReference type="Gene3D" id="1.10.1220.170">
    <property type="match status" value="1"/>
</dbReference>
<organism evidence="3 4">
    <name type="scientific">Candidatus Yanofskybacteria bacterium RIFCSPHIGHO2_02_FULL_38_22b</name>
    <dbReference type="NCBI Taxonomy" id="1802673"/>
    <lineage>
        <taxon>Bacteria</taxon>
        <taxon>Candidatus Yanofskyibacteriota</taxon>
    </lineage>
</organism>
<comment type="caution">
    <text evidence="3">The sequence shown here is derived from an EMBL/GenBank/DDBJ whole genome shotgun (WGS) entry which is preliminary data.</text>
</comment>
<dbReference type="EMBL" id="MGJN01000009">
    <property type="protein sequence ID" value="OGN07138.1"/>
    <property type="molecule type" value="Genomic_DNA"/>
</dbReference>
<accession>A0A1F8F395</accession>
<dbReference type="Pfam" id="PF02604">
    <property type="entry name" value="PhdYeFM_antitox"/>
    <property type="match status" value="1"/>
</dbReference>
<dbReference type="PANTHER" id="PTHR33713">
    <property type="entry name" value="ANTITOXIN YAFN-RELATED"/>
    <property type="match status" value="1"/>
</dbReference>
<evidence type="ECO:0000313" key="3">
    <source>
        <dbReference type="EMBL" id="OGN07138.1"/>
    </source>
</evidence>
<gene>
    <name evidence="3" type="ORF">A3B86_01875</name>
</gene>
<protein>
    <recommendedName>
        <fullName evidence="2">Antitoxin</fullName>
    </recommendedName>
</protein>
<sequence>MNIKNIMSISQARKEIFSIMKQVQQPGQHFMLTEKGRPKMVVLSASDFESLVETVDVLRAFPDLEDDISEAEGEYRKGNYATLDKILAEEGYVKVTGGRKKHGLRGHSAKKS</sequence>
<name>A0A1F8F395_9BACT</name>
<dbReference type="Gene3D" id="3.40.1620.10">
    <property type="entry name" value="YefM-like domain"/>
    <property type="match status" value="1"/>
</dbReference>
<dbReference type="NCBIfam" id="TIGR01552">
    <property type="entry name" value="phd_fam"/>
    <property type="match status" value="1"/>
</dbReference>
<evidence type="ECO:0000313" key="4">
    <source>
        <dbReference type="Proteomes" id="UP000176834"/>
    </source>
</evidence>
<dbReference type="AlphaFoldDB" id="A0A1F8F395"/>
<dbReference type="InterPro" id="IPR006442">
    <property type="entry name" value="Antitoxin_Phd/YefM"/>
</dbReference>